<dbReference type="PROSITE" id="PS50026">
    <property type="entry name" value="EGF_3"/>
    <property type="match status" value="1"/>
</dbReference>
<gene>
    <name evidence="4" type="ORF">ADUPG1_000996</name>
</gene>
<keyword evidence="1" id="KW-1015">Disulfide bond</keyword>
<organism evidence="4 5">
    <name type="scientific">Aduncisulcus paluster</name>
    <dbReference type="NCBI Taxonomy" id="2918883"/>
    <lineage>
        <taxon>Eukaryota</taxon>
        <taxon>Metamonada</taxon>
        <taxon>Carpediemonas-like organisms</taxon>
        <taxon>Aduncisulcus</taxon>
    </lineage>
</organism>
<dbReference type="PROSITE" id="PS01186">
    <property type="entry name" value="EGF_2"/>
    <property type="match status" value="1"/>
</dbReference>
<comment type="caution">
    <text evidence="4">The sequence shown here is derived from an EMBL/GenBank/DDBJ whole genome shotgun (WGS) entry which is preliminary data.</text>
</comment>
<sequence>ISTIPKKSEVAKDEEKTTEFIKVKKEMRKEEEEESESESEKDMLIYDASHWKFEGFKRASRVLIKEKPDIIIVNGPFIPATLPPAVLLSLLSSSEGIDEEVTPLKVFINFVASDVANLSRILPRSRIILTGWENDLTVTPSPFPVPVTVSLKLLTPHSVTPPLFPLEGNRNVLCLPSPCSLRVAGMVIAVPGVDIIAHSHSMDADYVRKNIMDLVKQVSRNKRALERSKRAEGAMLTVIDKNERKLELSEKDLNRARLQFLCRFRDLVLHQRSLFPLFPAPLSLGVDLKSALAHTHTGTGKWVRSTILSMPQRVSQELDAQLGPNEFAEDTILGSSKRGMARKSHSGIIKMELGSVKVKTEDDRVGKDELDDDEDSDKDGSHKIIKRLEPYPLLFEELEIPDVIVFNSTSSVCSGVLCQGFSVAMCPSPCIIEDSGEDVYGEVCVCSIGNRDTGKSVCDDAKDNSDEGISGGASCSSSSSCNDGLCLEVDPVNNPDVYECVCFPTSTGANCSKSVCDPSDLEGACGYSSEDDGILAGHCVINASGSQVCECSEEGYFFNSDTGGCYNDCTPECGHGVCLSGNECLCDDFFTMDDDNRCTVLDCGSTCTTHGTCLFLEDLSDVECVCDSGWEGTSCGSQTCVNDCVHGECILESTYKCDCENSYWTGDACDELQCPDCGFAANGCALVDDTR</sequence>
<dbReference type="SMART" id="SM00181">
    <property type="entry name" value="EGF"/>
    <property type="match status" value="4"/>
</dbReference>
<dbReference type="Gene3D" id="2.10.25.10">
    <property type="entry name" value="Laminin"/>
    <property type="match status" value="1"/>
</dbReference>
<feature type="non-terminal residue" evidence="4">
    <location>
        <position position="1"/>
    </location>
</feature>
<evidence type="ECO:0000256" key="1">
    <source>
        <dbReference type="PROSITE-ProRule" id="PRU00076"/>
    </source>
</evidence>
<evidence type="ECO:0000313" key="5">
    <source>
        <dbReference type="Proteomes" id="UP001057375"/>
    </source>
</evidence>
<feature type="domain" description="EGF-like" evidence="3">
    <location>
        <begin position="599"/>
        <end position="636"/>
    </location>
</feature>
<feature type="non-terminal residue" evidence="4">
    <location>
        <position position="691"/>
    </location>
</feature>
<dbReference type="PROSITE" id="PS00022">
    <property type="entry name" value="EGF_1"/>
    <property type="match status" value="2"/>
</dbReference>
<accession>A0ABQ5K9D0</accession>
<reference evidence="4" key="1">
    <citation type="submission" date="2022-03" db="EMBL/GenBank/DDBJ databases">
        <title>Draft genome sequence of Aduncisulcus paluster, a free-living microaerophilic Fornicata.</title>
        <authorList>
            <person name="Yuyama I."/>
            <person name="Kume K."/>
            <person name="Tamura T."/>
            <person name="Inagaki Y."/>
            <person name="Hashimoto T."/>
        </authorList>
    </citation>
    <scope>NUCLEOTIDE SEQUENCE</scope>
    <source>
        <strain evidence="4">NY0171</strain>
    </source>
</reference>
<feature type="disulfide bond" evidence="1">
    <location>
        <begin position="626"/>
        <end position="635"/>
    </location>
</feature>
<feature type="disulfide bond" evidence="1">
    <location>
        <begin position="603"/>
        <end position="613"/>
    </location>
</feature>
<proteinExistence type="predicted"/>
<dbReference type="Proteomes" id="UP001057375">
    <property type="component" value="Unassembled WGS sequence"/>
</dbReference>
<dbReference type="EMBL" id="BQXS01000610">
    <property type="protein sequence ID" value="GKT29018.1"/>
    <property type="molecule type" value="Genomic_DNA"/>
</dbReference>
<evidence type="ECO:0000313" key="4">
    <source>
        <dbReference type="EMBL" id="GKT29018.1"/>
    </source>
</evidence>
<dbReference type="Gene3D" id="3.60.21.60">
    <property type="match status" value="1"/>
</dbReference>
<name>A0ABQ5K9D0_9EUKA</name>
<evidence type="ECO:0000259" key="3">
    <source>
        <dbReference type="PROSITE" id="PS50026"/>
    </source>
</evidence>
<feature type="region of interest" description="Disordered" evidence="2">
    <location>
        <begin position="360"/>
        <end position="381"/>
    </location>
</feature>
<dbReference type="InterPro" id="IPR000742">
    <property type="entry name" value="EGF"/>
</dbReference>
<keyword evidence="5" id="KW-1185">Reference proteome</keyword>
<keyword evidence="1" id="KW-0245">EGF-like domain</keyword>
<feature type="disulfide bond" evidence="1">
    <location>
        <begin position="607"/>
        <end position="624"/>
    </location>
</feature>
<protein>
    <submittedName>
        <fullName evidence="4">DNA polymerase alpha, subunit B like protein</fullName>
    </submittedName>
</protein>
<evidence type="ECO:0000256" key="2">
    <source>
        <dbReference type="SAM" id="MobiDB-lite"/>
    </source>
</evidence>